<reference evidence="1" key="1">
    <citation type="submission" date="2021-06" db="EMBL/GenBank/DDBJ databases">
        <authorList>
            <person name="Kallberg Y."/>
            <person name="Tangrot J."/>
            <person name="Rosling A."/>
        </authorList>
    </citation>
    <scope>NUCLEOTIDE SEQUENCE</scope>
    <source>
        <strain evidence="1">MA461A</strain>
    </source>
</reference>
<evidence type="ECO:0000313" key="2">
    <source>
        <dbReference type="Proteomes" id="UP000789920"/>
    </source>
</evidence>
<evidence type="ECO:0000313" key="1">
    <source>
        <dbReference type="EMBL" id="CAG8574706.1"/>
    </source>
</evidence>
<comment type="caution">
    <text evidence="1">The sequence shown here is derived from an EMBL/GenBank/DDBJ whole genome shotgun (WGS) entry which is preliminary data.</text>
</comment>
<sequence>VICLIEAKVFGKILLNTSIIWGFLMIAINYNTVSDYHWDENDEPNSLCCLVALGDFEGGELCFS</sequence>
<feature type="non-terminal residue" evidence="1">
    <location>
        <position position="1"/>
    </location>
</feature>
<organism evidence="1 2">
    <name type="scientific">Racocetra persica</name>
    <dbReference type="NCBI Taxonomy" id="160502"/>
    <lineage>
        <taxon>Eukaryota</taxon>
        <taxon>Fungi</taxon>
        <taxon>Fungi incertae sedis</taxon>
        <taxon>Mucoromycota</taxon>
        <taxon>Glomeromycotina</taxon>
        <taxon>Glomeromycetes</taxon>
        <taxon>Diversisporales</taxon>
        <taxon>Gigasporaceae</taxon>
        <taxon>Racocetra</taxon>
    </lineage>
</organism>
<protein>
    <submittedName>
        <fullName evidence="1">2018_t:CDS:1</fullName>
    </submittedName>
</protein>
<gene>
    <name evidence="1" type="ORF">RPERSI_LOCUS4896</name>
</gene>
<dbReference type="Proteomes" id="UP000789920">
    <property type="component" value="Unassembled WGS sequence"/>
</dbReference>
<dbReference type="EMBL" id="CAJVQC010007062">
    <property type="protein sequence ID" value="CAG8574706.1"/>
    <property type="molecule type" value="Genomic_DNA"/>
</dbReference>
<accession>A0ACA9M7J8</accession>
<proteinExistence type="predicted"/>
<keyword evidence="2" id="KW-1185">Reference proteome</keyword>
<name>A0ACA9M7J8_9GLOM</name>